<dbReference type="Proteomes" id="UP000766698">
    <property type="component" value="Unassembled WGS sequence"/>
</dbReference>
<protein>
    <submittedName>
        <fullName evidence="3">SpoIIE family protein phosphatase</fullName>
    </submittedName>
</protein>
<reference evidence="4" key="1">
    <citation type="journal article" date="2020" name="Syst. Appl. Microbiol.">
        <title>Streptomyces alkaliterrae sp. nov., isolated from an alkaline soil, and emended descriptions of Streptomyces alkaliphilus, Streptomyces calidiresistens and Streptomyces durbertensis.</title>
        <authorList>
            <person name="Swiecimska M."/>
            <person name="Golinska P."/>
            <person name="Nouioui I."/>
            <person name="Wypij M."/>
            <person name="Rai M."/>
            <person name="Sangal V."/>
            <person name="Goodfellow M."/>
        </authorList>
    </citation>
    <scope>NUCLEOTIDE SEQUENCE [LARGE SCALE GENOMIC DNA]</scope>
    <source>
        <strain evidence="4">DSM 104538</strain>
    </source>
</reference>
<dbReference type="RefSeq" id="WP_182855146.1">
    <property type="nucleotide sequence ID" value="NZ_WMLF01000099.1"/>
</dbReference>
<dbReference type="SUPFAM" id="SSF81606">
    <property type="entry name" value="PP2C-like"/>
    <property type="match status" value="1"/>
</dbReference>
<dbReference type="InterPro" id="IPR052016">
    <property type="entry name" value="Bact_Sigma-Reg"/>
</dbReference>
<keyword evidence="1" id="KW-0378">Hydrolase</keyword>
<evidence type="ECO:0000313" key="3">
    <source>
        <dbReference type="EMBL" id="MBB1243778.1"/>
    </source>
</evidence>
<proteinExistence type="predicted"/>
<keyword evidence="4" id="KW-1185">Reference proteome</keyword>
<sequence length="97" mass="10182">PLGLFPGLLLGIDPDADYPTAEISLPPGAVLALYTDGLVEHPGTDIDDAIADLADQLAAADPGDLDALADNLIHHAEHTAPRHDDIALLLMRPQNHP</sequence>
<accession>A0ABR6EF30</accession>
<evidence type="ECO:0000313" key="4">
    <source>
        <dbReference type="Proteomes" id="UP000766698"/>
    </source>
</evidence>
<organism evidence="3 4">
    <name type="scientific">Streptomyces durbertensis</name>
    <dbReference type="NCBI Taxonomy" id="2448886"/>
    <lineage>
        <taxon>Bacteria</taxon>
        <taxon>Bacillati</taxon>
        <taxon>Actinomycetota</taxon>
        <taxon>Actinomycetes</taxon>
        <taxon>Kitasatosporales</taxon>
        <taxon>Streptomycetaceae</taxon>
        <taxon>Streptomyces</taxon>
    </lineage>
</organism>
<feature type="non-terminal residue" evidence="3">
    <location>
        <position position="1"/>
    </location>
</feature>
<name>A0ABR6EF30_9ACTN</name>
<comment type="caution">
    <text evidence="3">The sequence shown here is derived from an EMBL/GenBank/DDBJ whole genome shotgun (WGS) entry which is preliminary data.</text>
</comment>
<dbReference type="InterPro" id="IPR001932">
    <property type="entry name" value="PPM-type_phosphatase-like_dom"/>
</dbReference>
<dbReference type="Pfam" id="PF07228">
    <property type="entry name" value="SpoIIE"/>
    <property type="match status" value="1"/>
</dbReference>
<dbReference type="PANTHER" id="PTHR43156">
    <property type="entry name" value="STAGE II SPORULATION PROTEIN E-RELATED"/>
    <property type="match status" value="1"/>
</dbReference>
<evidence type="ECO:0000259" key="2">
    <source>
        <dbReference type="Pfam" id="PF07228"/>
    </source>
</evidence>
<dbReference type="PANTHER" id="PTHR43156:SF2">
    <property type="entry name" value="STAGE II SPORULATION PROTEIN E"/>
    <property type="match status" value="1"/>
</dbReference>
<feature type="domain" description="PPM-type phosphatase" evidence="2">
    <location>
        <begin position="6"/>
        <end position="92"/>
    </location>
</feature>
<dbReference type="EMBL" id="WMLF01000099">
    <property type="protein sequence ID" value="MBB1243778.1"/>
    <property type="molecule type" value="Genomic_DNA"/>
</dbReference>
<gene>
    <name evidence="3" type="ORF">GL263_09430</name>
</gene>
<dbReference type="InterPro" id="IPR036457">
    <property type="entry name" value="PPM-type-like_dom_sf"/>
</dbReference>
<evidence type="ECO:0000256" key="1">
    <source>
        <dbReference type="ARBA" id="ARBA00022801"/>
    </source>
</evidence>
<dbReference type="Gene3D" id="3.60.40.10">
    <property type="entry name" value="PPM-type phosphatase domain"/>
    <property type="match status" value="1"/>
</dbReference>